<keyword evidence="1" id="KW-0472">Membrane</keyword>
<keyword evidence="1" id="KW-0812">Transmembrane</keyword>
<feature type="transmembrane region" description="Helical" evidence="1">
    <location>
        <begin position="233"/>
        <end position="252"/>
    </location>
</feature>
<dbReference type="Gene3D" id="1.10.167.10">
    <property type="entry name" value="Regulator of G-protein Signalling 4, domain 2"/>
    <property type="match status" value="1"/>
</dbReference>
<dbReference type="Proteomes" id="UP000799778">
    <property type="component" value="Unassembled WGS sequence"/>
</dbReference>
<feature type="transmembrane region" description="Helical" evidence="1">
    <location>
        <begin position="202"/>
        <end position="221"/>
    </location>
</feature>
<organism evidence="2 3">
    <name type="scientific">Aaosphaeria arxii CBS 175.79</name>
    <dbReference type="NCBI Taxonomy" id="1450172"/>
    <lineage>
        <taxon>Eukaryota</taxon>
        <taxon>Fungi</taxon>
        <taxon>Dikarya</taxon>
        <taxon>Ascomycota</taxon>
        <taxon>Pezizomycotina</taxon>
        <taxon>Dothideomycetes</taxon>
        <taxon>Pleosporomycetidae</taxon>
        <taxon>Pleosporales</taxon>
        <taxon>Pleosporales incertae sedis</taxon>
        <taxon>Aaosphaeria</taxon>
    </lineage>
</organism>
<reference evidence="2" key="1">
    <citation type="journal article" date="2020" name="Stud. Mycol.">
        <title>101 Dothideomycetes genomes: a test case for predicting lifestyles and emergence of pathogens.</title>
        <authorList>
            <person name="Haridas S."/>
            <person name="Albert R."/>
            <person name="Binder M."/>
            <person name="Bloem J."/>
            <person name="Labutti K."/>
            <person name="Salamov A."/>
            <person name="Andreopoulos B."/>
            <person name="Baker S."/>
            <person name="Barry K."/>
            <person name="Bills G."/>
            <person name="Bluhm B."/>
            <person name="Cannon C."/>
            <person name="Castanera R."/>
            <person name="Culley D."/>
            <person name="Daum C."/>
            <person name="Ezra D."/>
            <person name="Gonzalez J."/>
            <person name="Henrissat B."/>
            <person name="Kuo A."/>
            <person name="Liang C."/>
            <person name="Lipzen A."/>
            <person name="Lutzoni F."/>
            <person name="Magnuson J."/>
            <person name="Mondo S."/>
            <person name="Nolan M."/>
            <person name="Ohm R."/>
            <person name="Pangilinan J."/>
            <person name="Park H.-J."/>
            <person name="Ramirez L."/>
            <person name="Alfaro M."/>
            <person name="Sun H."/>
            <person name="Tritt A."/>
            <person name="Yoshinaga Y."/>
            <person name="Zwiers L.-H."/>
            <person name="Turgeon B."/>
            <person name="Goodwin S."/>
            <person name="Spatafora J."/>
            <person name="Crous P."/>
            <person name="Grigoriev I."/>
        </authorList>
    </citation>
    <scope>NUCLEOTIDE SEQUENCE</scope>
    <source>
        <strain evidence="2">CBS 175.79</strain>
    </source>
</reference>
<feature type="transmembrane region" description="Helical" evidence="1">
    <location>
        <begin position="272"/>
        <end position="293"/>
    </location>
</feature>
<evidence type="ECO:0000313" key="3">
    <source>
        <dbReference type="Proteomes" id="UP000799778"/>
    </source>
</evidence>
<dbReference type="InterPro" id="IPR044926">
    <property type="entry name" value="RGS_subdomain_2"/>
</dbReference>
<dbReference type="RefSeq" id="XP_033389415.1">
    <property type="nucleotide sequence ID" value="XM_033524790.1"/>
</dbReference>
<dbReference type="SUPFAM" id="SSF48097">
    <property type="entry name" value="Regulator of G-protein signaling, RGS"/>
    <property type="match status" value="1"/>
</dbReference>
<keyword evidence="1" id="KW-1133">Transmembrane helix</keyword>
<feature type="transmembrane region" description="Helical" evidence="1">
    <location>
        <begin position="77"/>
        <end position="94"/>
    </location>
</feature>
<gene>
    <name evidence="2" type="ORF">BU24DRAFT_383106</name>
</gene>
<proteinExistence type="predicted"/>
<evidence type="ECO:0008006" key="4">
    <source>
        <dbReference type="Google" id="ProtNLM"/>
    </source>
</evidence>
<evidence type="ECO:0000256" key="1">
    <source>
        <dbReference type="SAM" id="Phobius"/>
    </source>
</evidence>
<feature type="transmembrane region" description="Helical" evidence="1">
    <location>
        <begin position="150"/>
        <end position="170"/>
    </location>
</feature>
<dbReference type="EMBL" id="ML978066">
    <property type="protein sequence ID" value="KAF2021076.1"/>
    <property type="molecule type" value="Genomic_DNA"/>
</dbReference>
<name>A0A6A5Y717_9PLEO</name>
<dbReference type="InterPro" id="IPR036305">
    <property type="entry name" value="RGS_sf"/>
</dbReference>
<feature type="transmembrane region" description="Helical" evidence="1">
    <location>
        <begin position="44"/>
        <end position="71"/>
    </location>
</feature>
<dbReference type="OrthoDB" id="5313079at2759"/>
<protein>
    <recommendedName>
        <fullName evidence="4">RGS domain-containing protein</fullName>
    </recommendedName>
</protein>
<dbReference type="GeneID" id="54282187"/>
<keyword evidence="3" id="KW-1185">Reference proteome</keyword>
<accession>A0A6A5Y717</accession>
<evidence type="ECO:0000313" key="2">
    <source>
        <dbReference type="EMBL" id="KAF2021076.1"/>
    </source>
</evidence>
<sequence>MALQLDSLAWFFISFAIVWSVLLAAGLLFLFKHRHLPCIQIRRLPLLFTGVLCFHAYGTICALAYVIAPLAPCDAEYWIMNIYLPLGAAMFQAANSQFLHVASRQKQFAQLDTIKAPKAVDEEEYEKLARSRFRRIMRGLERADRIDRMMVFICIGMIVQLLIALFIFFASKKFHPSYGVFDWNVVGSQMEVRMKCSKGWEWWPSLVWQFFWAWIYAPYLLWKSRGIRDVHGWRLQTICCCIAGLPATPLWLAGLYVPQMAVVNQYMVPPTWFAVSIFFVEVFSIGFPVIQVLRSKSLNRETLDAIASWEKRNRFDVAADATLKGSDDSSMNKSDAYSGTTFHSVPNSPAATTTTFNSHKSEMLTMAALENALRVNPDPLLRFAALKDFAGENVGFLVNIAQWKKNWFYTTQAAEDHLREQFFSAVHIYASFVSLETSEFPVNLCSKEMKRLNTIFGPAAAALFLRPTSASSSHASATPFDVLESDTSSTTNLKSDVRLDDLGRSNLRSAAQMSEFGTGPAVPVIQVPEEFTTGVFDAAETEIKYLVLTNTWPKFVRCSQTVENLSNGNVEGDAQRWKNFVLCSK</sequence>
<feature type="transmembrane region" description="Helical" evidence="1">
    <location>
        <begin position="12"/>
        <end position="32"/>
    </location>
</feature>
<dbReference type="AlphaFoldDB" id="A0A6A5Y717"/>